<keyword evidence="6" id="KW-1185">Reference proteome</keyword>
<dbReference type="STRING" id="1280952.HJA_00540"/>
<dbReference type="Pfam" id="PF07676">
    <property type="entry name" value="PD40"/>
    <property type="match status" value="3"/>
</dbReference>
<evidence type="ECO:0000256" key="3">
    <source>
        <dbReference type="SAM" id="SignalP"/>
    </source>
</evidence>
<feature type="domain" description="Peptidase S9 prolyl oligopeptidase catalytic" evidence="4">
    <location>
        <begin position="475"/>
        <end position="680"/>
    </location>
</feature>
<sequence>MKQRLLAMAAVAALLSAAPALAKEDEAPSKRFTAERVFDMEYATDPQVSPDGKTVVYVRHSMDKMTDRDTGHLWSIDLASGAHRPLVTDVSAGRPRWSPDGSRILYMSSNGNGPEMRLLYLDSGRSFSLAQFTEEGPSAATWSPDGKQVAFSMFVKGETPSFAKPLAPPEGAKWNDGVKVIDNLTFRFDGAGYLKDGTEQIFVLTVDGGTPRQVTFGEADLGGPQWLDNDTLLVSGNLAEDRDLDPVESEVYKIELADNSISALTSRDGPDLGPVVSPDGKTIAFRGYDDHLKAYEQANLYLMDADGGNVRELAADFPLEFGSIAWAPDGKSLFALCEDHGVLSVYNVSLNGKVSQVVTNVGGASIGRPYGEGSFSISEGRKPVIAYTAGFSDRPAEVATIGANGKDNKVLTELNADVLPFLDMAKVEEIHVASSADGREIEAWVALPPDFKADGSFPMILEIHGGPYAMYSPFFGSEIQRYAAEGYVTVWSNPRGSTGYGEEFAQLIDLAYPGNDYDDLMSVVDELVAKDYVSEDRLFITGGSGGGILTAWTVTKTDRFAAAASIKPVINWMTMALAGDIAQFVRRHWIRADPWSDPEAFLKFSPIRYVDKVTTPTMIMVGEEDWRTPAWEAEQFYTALKMNGVDTVYVRVPGSPHYIASRPSRLIAKTDNIMGWFAKYDPAKQKDEAEDSGED</sequence>
<dbReference type="PATRIC" id="fig|1280952.3.peg.111"/>
<accession>A0A059FK02</accession>
<dbReference type="InterPro" id="IPR011042">
    <property type="entry name" value="6-blade_b-propeller_TolB-like"/>
</dbReference>
<dbReference type="InterPro" id="IPR001375">
    <property type="entry name" value="Peptidase_S9_cat"/>
</dbReference>
<dbReference type="eggNOG" id="COG0823">
    <property type="taxonomic scope" value="Bacteria"/>
</dbReference>
<protein>
    <submittedName>
        <fullName evidence="5">S9A/B/C family peptidase</fullName>
    </submittedName>
</protein>
<keyword evidence="2" id="KW-0720">Serine protease</keyword>
<dbReference type="GO" id="GO:0006508">
    <property type="term" value="P:proteolysis"/>
    <property type="evidence" value="ECO:0007669"/>
    <property type="project" value="InterPro"/>
</dbReference>
<organism evidence="5 6">
    <name type="scientific">Hyphomonas jannaschiana VP2</name>
    <dbReference type="NCBI Taxonomy" id="1280952"/>
    <lineage>
        <taxon>Bacteria</taxon>
        <taxon>Pseudomonadati</taxon>
        <taxon>Pseudomonadota</taxon>
        <taxon>Alphaproteobacteria</taxon>
        <taxon>Hyphomonadales</taxon>
        <taxon>Hyphomonadaceae</taxon>
        <taxon>Hyphomonas</taxon>
    </lineage>
</organism>
<reference evidence="5 6" key="1">
    <citation type="journal article" date="2014" name="Antonie Van Leeuwenhoek">
        <title>Hyphomonas beringensis sp. nov. and Hyphomonas chukchiensis sp. nov., isolated from surface seawater of the Bering Sea and Chukchi Sea.</title>
        <authorList>
            <person name="Li C."/>
            <person name="Lai Q."/>
            <person name="Li G."/>
            <person name="Dong C."/>
            <person name="Wang J."/>
            <person name="Liao Y."/>
            <person name="Shao Z."/>
        </authorList>
    </citation>
    <scope>NUCLEOTIDE SEQUENCE [LARGE SCALE GENOMIC DNA]</scope>
    <source>
        <strain evidence="5 6">VP2</strain>
    </source>
</reference>
<dbReference type="eggNOG" id="COG1506">
    <property type="taxonomic scope" value="Bacteria"/>
</dbReference>
<dbReference type="SUPFAM" id="SSF53474">
    <property type="entry name" value="alpha/beta-Hydrolases"/>
    <property type="match status" value="1"/>
</dbReference>
<dbReference type="OrthoDB" id="9812921at2"/>
<feature type="signal peptide" evidence="3">
    <location>
        <begin position="1"/>
        <end position="22"/>
    </location>
</feature>
<dbReference type="Gene3D" id="2.120.10.30">
    <property type="entry name" value="TolB, C-terminal domain"/>
    <property type="match status" value="2"/>
</dbReference>
<feature type="chain" id="PRO_5001577476" evidence="3">
    <location>
        <begin position="23"/>
        <end position="695"/>
    </location>
</feature>
<gene>
    <name evidence="5" type="ORF">HJA_00540</name>
</gene>
<evidence type="ECO:0000256" key="2">
    <source>
        <dbReference type="ARBA" id="ARBA00022825"/>
    </source>
</evidence>
<keyword evidence="3" id="KW-0732">Signal</keyword>
<dbReference type="EMBL" id="ARYJ01000001">
    <property type="protein sequence ID" value="KCZ90980.1"/>
    <property type="molecule type" value="Genomic_DNA"/>
</dbReference>
<evidence type="ECO:0000313" key="5">
    <source>
        <dbReference type="EMBL" id="KCZ90980.1"/>
    </source>
</evidence>
<dbReference type="Gene3D" id="3.40.50.1820">
    <property type="entry name" value="alpha/beta hydrolase"/>
    <property type="match status" value="1"/>
</dbReference>
<dbReference type="SUPFAM" id="SSF82171">
    <property type="entry name" value="DPP6 N-terminal domain-like"/>
    <property type="match status" value="1"/>
</dbReference>
<evidence type="ECO:0000259" key="4">
    <source>
        <dbReference type="Pfam" id="PF00326"/>
    </source>
</evidence>
<proteinExistence type="predicted"/>
<dbReference type="AlphaFoldDB" id="A0A059FK02"/>
<dbReference type="InterPro" id="IPR029058">
    <property type="entry name" value="AB_hydrolase_fold"/>
</dbReference>
<evidence type="ECO:0000256" key="1">
    <source>
        <dbReference type="ARBA" id="ARBA00022801"/>
    </source>
</evidence>
<dbReference type="InterPro" id="IPR011659">
    <property type="entry name" value="WD40"/>
</dbReference>
<name>A0A059FK02_9PROT</name>
<comment type="caution">
    <text evidence="5">The sequence shown here is derived from an EMBL/GenBank/DDBJ whole genome shotgun (WGS) entry which is preliminary data.</text>
</comment>
<dbReference type="GO" id="GO:0004252">
    <property type="term" value="F:serine-type endopeptidase activity"/>
    <property type="evidence" value="ECO:0007669"/>
    <property type="project" value="TreeGrafter"/>
</dbReference>
<keyword evidence="2" id="KW-0645">Protease</keyword>
<evidence type="ECO:0000313" key="6">
    <source>
        <dbReference type="Proteomes" id="UP000024816"/>
    </source>
</evidence>
<dbReference type="PANTHER" id="PTHR42776:SF27">
    <property type="entry name" value="DIPEPTIDYL PEPTIDASE FAMILY MEMBER 6"/>
    <property type="match status" value="1"/>
</dbReference>
<dbReference type="Pfam" id="PF00326">
    <property type="entry name" value="Peptidase_S9"/>
    <property type="match status" value="1"/>
</dbReference>
<dbReference type="Proteomes" id="UP000024816">
    <property type="component" value="Unassembled WGS sequence"/>
</dbReference>
<dbReference type="RefSeq" id="WP_035576939.1">
    <property type="nucleotide sequence ID" value="NZ_ARYJ01000001.1"/>
</dbReference>
<keyword evidence="1" id="KW-0378">Hydrolase</keyword>
<dbReference type="PANTHER" id="PTHR42776">
    <property type="entry name" value="SERINE PEPTIDASE S9 FAMILY MEMBER"/>
    <property type="match status" value="1"/>
</dbReference>